<dbReference type="InterPro" id="IPR052035">
    <property type="entry name" value="ZnF_BED_domain_contain"/>
</dbReference>
<dbReference type="SUPFAM" id="SSF53098">
    <property type="entry name" value="Ribonuclease H-like"/>
    <property type="match status" value="1"/>
</dbReference>
<dbReference type="PANTHER" id="PTHR46481:SF11">
    <property type="entry name" value="ZINC FINGER BED DOMAIN-CONTAINING PROTEIN RICESLEEPER 2-LIKE"/>
    <property type="match status" value="1"/>
</dbReference>
<reference evidence="2" key="2">
    <citation type="journal article" date="2024" name="Plant">
        <title>Genomic evolution and insights into agronomic trait innovations of Sesamum species.</title>
        <authorList>
            <person name="Miao H."/>
            <person name="Wang L."/>
            <person name="Qu L."/>
            <person name="Liu H."/>
            <person name="Sun Y."/>
            <person name="Le M."/>
            <person name="Wang Q."/>
            <person name="Wei S."/>
            <person name="Zheng Y."/>
            <person name="Lin W."/>
            <person name="Duan Y."/>
            <person name="Cao H."/>
            <person name="Xiong S."/>
            <person name="Wang X."/>
            <person name="Wei L."/>
            <person name="Li C."/>
            <person name="Ma Q."/>
            <person name="Ju M."/>
            <person name="Zhao R."/>
            <person name="Li G."/>
            <person name="Mu C."/>
            <person name="Tian Q."/>
            <person name="Mei H."/>
            <person name="Zhang T."/>
            <person name="Gao T."/>
            <person name="Zhang H."/>
        </authorList>
    </citation>
    <scope>NUCLEOTIDE SEQUENCE</scope>
    <source>
        <strain evidence="2">G01</strain>
    </source>
</reference>
<evidence type="ECO:0000259" key="1">
    <source>
        <dbReference type="Pfam" id="PF05699"/>
    </source>
</evidence>
<dbReference type="AlphaFoldDB" id="A0AAW2JDH1"/>
<protein>
    <submittedName>
        <fullName evidence="2">AC transposase</fullName>
    </submittedName>
</protein>
<accession>A0AAW2JDH1</accession>
<feature type="domain" description="HAT C-terminal dimerisation" evidence="1">
    <location>
        <begin position="94"/>
        <end position="170"/>
    </location>
</feature>
<organism evidence="2">
    <name type="scientific">Sesamum angustifolium</name>
    <dbReference type="NCBI Taxonomy" id="2727405"/>
    <lineage>
        <taxon>Eukaryota</taxon>
        <taxon>Viridiplantae</taxon>
        <taxon>Streptophyta</taxon>
        <taxon>Embryophyta</taxon>
        <taxon>Tracheophyta</taxon>
        <taxon>Spermatophyta</taxon>
        <taxon>Magnoliopsida</taxon>
        <taxon>eudicotyledons</taxon>
        <taxon>Gunneridae</taxon>
        <taxon>Pentapetalae</taxon>
        <taxon>asterids</taxon>
        <taxon>lamiids</taxon>
        <taxon>Lamiales</taxon>
        <taxon>Pedaliaceae</taxon>
        <taxon>Sesamum</taxon>
    </lineage>
</organism>
<sequence>MSKDIPERVEIEETSEDNSKRKGTSEVCFIGFFIFPAPHTAELLADTLVEALMDLNIDRKVSTITVDNFTTNDAMINHLLQKLPTKDMPLDGKELDIYLEESLLLRARDFDILNWWKTNGVKYPTLQKMARDILAIPVSTVASESAFSSSGKLINPHRNRLHHTTVKALCVLVVGCGTKPMILV</sequence>
<gene>
    <name evidence="2" type="ORF">Sangu_3253600</name>
</gene>
<dbReference type="InterPro" id="IPR008906">
    <property type="entry name" value="HATC_C_dom"/>
</dbReference>
<name>A0AAW2JDH1_9LAMI</name>
<evidence type="ECO:0000313" key="2">
    <source>
        <dbReference type="EMBL" id="KAL0292470.1"/>
    </source>
</evidence>
<reference evidence="2" key="1">
    <citation type="submission" date="2020-06" db="EMBL/GenBank/DDBJ databases">
        <authorList>
            <person name="Li T."/>
            <person name="Hu X."/>
            <person name="Zhang T."/>
            <person name="Song X."/>
            <person name="Zhang H."/>
            <person name="Dai N."/>
            <person name="Sheng W."/>
            <person name="Hou X."/>
            <person name="Wei L."/>
        </authorList>
    </citation>
    <scope>NUCLEOTIDE SEQUENCE</scope>
    <source>
        <strain evidence="2">G01</strain>
        <tissue evidence="2">Leaf</tissue>
    </source>
</reference>
<dbReference type="InterPro" id="IPR012337">
    <property type="entry name" value="RNaseH-like_sf"/>
</dbReference>
<dbReference type="EMBL" id="JACGWK010001172">
    <property type="protein sequence ID" value="KAL0292470.1"/>
    <property type="molecule type" value="Genomic_DNA"/>
</dbReference>
<dbReference type="Pfam" id="PF05699">
    <property type="entry name" value="Dimer_Tnp_hAT"/>
    <property type="match status" value="1"/>
</dbReference>
<proteinExistence type="predicted"/>
<dbReference type="PANTHER" id="PTHR46481">
    <property type="entry name" value="ZINC FINGER BED DOMAIN-CONTAINING PROTEIN 4"/>
    <property type="match status" value="1"/>
</dbReference>
<comment type="caution">
    <text evidence="2">The sequence shown here is derived from an EMBL/GenBank/DDBJ whole genome shotgun (WGS) entry which is preliminary data.</text>
</comment>
<dbReference type="GO" id="GO:0046983">
    <property type="term" value="F:protein dimerization activity"/>
    <property type="evidence" value="ECO:0007669"/>
    <property type="project" value="InterPro"/>
</dbReference>